<reference evidence="8 9" key="1">
    <citation type="submission" date="2020-08" db="EMBL/GenBank/DDBJ databases">
        <title>Genomic Encyclopedia of Type Strains, Phase III (KMG-III): the genomes of soil and plant-associated and newly described type strains.</title>
        <authorList>
            <person name="Whitman W."/>
        </authorList>
    </citation>
    <scope>NUCLEOTIDE SEQUENCE [LARGE SCALE GENOMIC DNA]</scope>
    <source>
        <strain evidence="8 9">CECT 3146</strain>
    </source>
</reference>
<dbReference type="InterPro" id="IPR011701">
    <property type="entry name" value="MFS"/>
</dbReference>
<dbReference type="Proteomes" id="UP000549009">
    <property type="component" value="Unassembled WGS sequence"/>
</dbReference>
<feature type="transmembrane region" description="Helical" evidence="6">
    <location>
        <begin position="135"/>
        <end position="156"/>
    </location>
</feature>
<name>A0A7W8AS10_STRST</name>
<keyword evidence="3 6" id="KW-1133">Transmembrane helix</keyword>
<feature type="transmembrane region" description="Helical" evidence="6">
    <location>
        <begin position="274"/>
        <end position="291"/>
    </location>
</feature>
<dbReference type="EMBL" id="JACHJD010000002">
    <property type="protein sequence ID" value="MBB5102275.1"/>
    <property type="molecule type" value="Genomic_DNA"/>
</dbReference>
<evidence type="ECO:0000313" key="9">
    <source>
        <dbReference type="Proteomes" id="UP000549009"/>
    </source>
</evidence>
<keyword evidence="9" id="KW-1185">Reference proteome</keyword>
<evidence type="ECO:0000256" key="6">
    <source>
        <dbReference type="SAM" id="Phobius"/>
    </source>
</evidence>
<dbReference type="SUPFAM" id="SSF103473">
    <property type="entry name" value="MFS general substrate transporter"/>
    <property type="match status" value="1"/>
</dbReference>
<evidence type="ECO:0000259" key="7">
    <source>
        <dbReference type="PROSITE" id="PS50850"/>
    </source>
</evidence>
<organism evidence="8 9">
    <name type="scientific">Streptomyces spectabilis</name>
    <dbReference type="NCBI Taxonomy" id="68270"/>
    <lineage>
        <taxon>Bacteria</taxon>
        <taxon>Bacillati</taxon>
        <taxon>Actinomycetota</taxon>
        <taxon>Actinomycetes</taxon>
        <taxon>Kitasatosporales</taxon>
        <taxon>Streptomycetaceae</taxon>
        <taxon>Streptomyces</taxon>
    </lineage>
</organism>
<evidence type="ECO:0000256" key="3">
    <source>
        <dbReference type="ARBA" id="ARBA00022989"/>
    </source>
</evidence>
<feature type="transmembrane region" description="Helical" evidence="6">
    <location>
        <begin position="216"/>
        <end position="234"/>
    </location>
</feature>
<dbReference type="PROSITE" id="PS50850">
    <property type="entry name" value="MFS"/>
    <property type="match status" value="1"/>
</dbReference>
<protein>
    <submittedName>
        <fullName evidence="8">FSR family fosmidomycin resistance protein-like MFS transporter</fullName>
    </submittedName>
</protein>
<feature type="transmembrane region" description="Helical" evidence="6">
    <location>
        <begin position="246"/>
        <end position="267"/>
    </location>
</feature>
<feature type="transmembrane region" description="Helical" evidence="6">
    <location>
        <begin position="72"/>
        <end position="90"/>
    </location>
</feature>
<dbReference type="PANTHER" id="PTHR43129">
    <property type="entry name" value="FOSMIDOMYCIN RESISTANCE PROTEIN"/>
    <property type="match status" value="1"/>
</dbReference>
<evidence type="ECO:0000256" key="2">
    <source>
        <dbReference type="ARBA" id="ARBA00022692"/>
    </source>
</evidence>
<dbReference type="GO" id="GO:0005886">
    <property type="term" value="C:plasma membrane"/>
    <property type="evidence" value="ECO:0007669"/>
    <property type="project" value="UniProtKB-SubCell"/>
</dbReference>
<feature type="domain" description="Major facilitator superfamily (MFS) profile" evidence="7">
    <location>
        <begin position="10"/>
        <end position="382"/>
    </location>
</feature>
<comment type="subcellular location">
    <subcellularLocation>
        <location evidence="1">Cell membrane</location>
        <topology evidence="1">Multi-pass membrane protein</topology>
    </subcellularLocation>
</comment>
<dbReference type="Pfam" id="PF07690">
    <property type="entry name" value="MFS_1"/>
    <property type="match status" value="1"/>
</dbReference>
<feature type="transmembrane region" description="Helical" evidence="6">
    <location>
        <begin position="331"/>
        <end position="351"/>
    </location>
</feature>
<feature type="transmembrane region" description="Helical" evidence="6">
    <location>
        <begin position="162"/>
        <end position="181"/>
    </location>
</feature>
<evidence type="ECO:0000256" key="4">
    <source>
        <dbReference type="ARBA" id="ARBA00023136"/>
    </source>
</evidence>
<gene>
    <name evidence="8" type="ORF">FHS40_001328</name>
</gene>
<feature type="transmembrane region" description="Helical" evidence="6">
    <location>
        <begin position="41"/>
        <end position="60"/>
    </location>
</feature>
<dbReference type="GO" id="GO:0022857">
    <property type="term" value="F:transmembrane transporter activity"/>
    <property type="evidence" value="ECO:0007669"/>
    <property type="project" value="InterPro"/>
</dbReference>
<feature type="compositionally biased region" description="Basic and acidic residues" evidence="5">
    <location>
        <begin position="396"/>
        <end position="407"/>
    </location>
</feature>
<keyword evidence="2 6" id="KW-0812">Transmembrane</keyword>
<evidence type="ECO:0000256" key="5">
    <source>
        <dbReference type="SAM" id="MobiDB-lite"/>
    </source>
</evidence>
<feature type="region of interest" description="Disordered" evidence="5">
    <location>
        <begin position="384"/>
        <end position="407"/>
    </location>
</feature>
<dbReference type="AlphaFoldDB" id="A0A7W8AS10"/>
<proteinExistence type="predicted"/>
<dbReference type="CDD" id="cd17478">
    <property type="entry name" value="MFS_FsR"/>
    <property type="match status" value="1"/>
</dbReference>
<dbReference type="Gene3D" id="1.20.1250.20">
    <property type="entry name" value="MFS general substrate transporter like domains"/>
    <property type="match status" value="2"/>
</dbReference>
<dbReference type="PANTHER" id="PTHR43129:SF1">
    <property type="entry name" value="FOSMIDOMYCIN RESISTANCE PROTEIN"/>
    <property type="match status" value="1"/>
</dbReference>
<dbReference type="InterPro" id="IPR020846">
    <property type="entry name" value="MFS_dom"/>
</dbReference>
<comment type="caution">
    <text evidence="8">The sequence shown here is derived from an EMBL/GenBank/DDBJ whole genome shotgun (WGS) entry which is preliminary data.</text>
</comment>
<evidence type="ECO:0000313" key="8">
    <source>
        <dbReference type="EMBL" id="MBB5102275.1"/>
    </source>
</evidence>
<accession>A0A7W8AS10</accession>
<dbReference type="InterPro" id="IPR036259">
    <property type="entry name" value="MFS_trans_sf"/>
</dbReference>
<evidence type="ECO:0000256" key="1">
    <source>
        <dbReference type="ARBA" id="ARBA00004651"/>
    </source>
</evidence>
<keyword evidence="4 6" id="KW-0472">Membrane</keyword>
<sequence>MSKPSPRNRPLTLMSLGHTCVDVYQGAVAALVPYFVSERAYTYAAASGIVLAASLLSSVVQPLFGALTDRWAMPWLLPVSTVVGGVGVALSGVFDSYALTLVVVAVSGIGVAAYHPEAARVARVASRGSHTAMGWFSLGGNIGFATAPLLVAAVIATGGLRASPLLVVPALAGAALCAAALREVKAPLAATAAAARAAKGTGADDWASFLRLSGAIVCRSIVFVCLSAFIALYVRERVGGGEVAGTAGLFVLYIGGAVGTVIGGRLATRYSRVAVVRWSYALSVLAVAGVVFVPGPLLYGCVALTSAGLYVPFSLHVTLGQDYLPSRVGTASGVTLGLTVSVGGVASPLIGSLADATSLRTALAPLIVLPAIGWLLLRPLREPAEPERPAPVPVEEPPRADTVRGRR</sequence>
<feature type="transmembrane region" description="Helical" evidence="6">
    <location>
        <begin position="96"/>
        <end position="114"/>
    </location>
</feature>
<feature type="transmembrane region" description="Helical" evidence="6">
    <location>
        <begin position="12"/>
        <end position="35"/>
    </location>
</feature>